<evidence type="ECO:0000313" key="1">
    <source>
        <dbReference type="EMBL" id="KAG5477290.1"/>
    </source>
</evidence>
<proteinExistence type="predicted"/>
<reference evidence="1 2" key="1">
    <citation type="submission" date="2021-02" db="EMBL/GenBank/DDBJ databases">
        <title>Leishmania (Mundinia) orientalis Genome sequencing and assembly.</title>
        <authorList>
            <person name="Almutairi H."/>
            <person name="Gatherer D."/>
        </authorList>
    </citation>
    <scope>NUCLEOTIDE SEQUENCE [LARGE SCALE GENOMIC DNA]</scope>
    <source>
        <strain evidence="1">LSCM4</strain>
    </source>
</reference>
<organism evidence="1 2">
    <name type="scientific">Leishmania orientalis</name>
    <dbReference type="NCBI Taxonomy" id="2249476"/>
    <lineage>
        <taxon>Eukaryota</taxon>
        <taxon>Discoba</taxon>
        <taxon>Euglenozoa</taxon>
        <taxon>Kinetoplastea</taxon>
        <taxon>Metakinetoplastina</taxon>
        <taxon>Trypanosomatida</taxon>
        <taxon>Trypanosomatidae</taxon>
        <taxon>Leishmaniinae</taxon>
        <taxon>Leishmania</taxon>
    </lineage>
</organism>
<evidence type="ECO:0000313" key="2">
    <source>
        <dbReference type="Proteomes" id="UP000674143"/>
    </source>
</evidence>
<dbReference type="Proteomes" id="UP000674143">
    <property type="component" value="Chromosome 25"/>
</dbReference>
<sequence>MRHPSWGAYLLWGTFSVRRRTQPRCMSKVLRSLLENPNDTALVGKGAIFVAVDGVKVFAHRWDGAAMAHADVTHGAELFC</sequence>
<dbReference type="EMBL" id="JAFHLR010000025">
    <property type="protein sequence ID" value="KAG5477290.1"/>
    <property type="molecule type" value="Genomic_DNA"/>
</dbReference>
<gene>
    <name evidence="1" type="ORF">LSCM4_04508</name>
</gene>
<dbReference type="GeneID" id="92360426"/>
<comment type="caution">
    <text evidence="1">The sequence shown here is derived from an EMBL/GenBank/DDBJ whole genome shotgun (WGS) entry which is preliminary data.</text>
</comment>
<dbReference type="AlphaFoldDB" id="A0A836KNR5"/>
<keyword evidence="2" id="KW-1185">Reference proteome</keyword>
<dbReference type="KEGG" id="loi:92360426"/>
<protein>
    <submittedName>
        <fullName evidence="1">Uncharacterized protein</fullName>
    </submittedName>
</protein>
<accession>A0A836KNR5</accession>
<name>A0A836KNR5_9TRYP</name>
<dbReference type="RefSeq" id="XP_067062701.1">
    <property type="nucleotide sequence ID" value="XM_067206492.1"/>
</dbReference>